<reference evidence="1" key="1">
    <citation type="submission" date="2015-11" db="EMBL/GenBank/DDBJ databases">
        <title>De novo transcriptome assembly of four potential Pierce s Disease insect vectors from Arizona vineyards.</title>
        <authorList>
            <person name="Tassone E.E."/>
        </authorList>
    </citation>
    <scope>NUCLEOTIDE SEQUENCE</scope>
</reference>
<dbReference type="EMBL" id="GECZ01017297">
    <property type="protein sequence ID" value="JAS52472.1"/>
    <property type="molecule type" value="Transcribed_RNA"/>
</dbReference>
<gene>
    <name evidence="1" type="ORF">g.45757</name>
</gene>
<dbReference type="AlphaFoldDB" id="A0A1B6FQI6"/>
<name>A0A1B6FQI6_9HEMI</name>
<feature type="non-terminal residue" evidence="1">
    <location>
        <position position="1"/>
    </location>
</feature>
<proteinExistence type="predicted"/>
<protein>
    <submittedName>
        <fullName evidence="1">Uncharacterized protein</fullName>
    </submittedName>
</protein>
<accession>A0A1B6FQI6</accession>
<evidence type="ECO:0000313" key="1">
    <source>
        <dbReference type="EMBL" id="JAS52472.1"/>
    </source>
</evidence>
<organism evidence="1">
    <name type="scientific">Cuerna arida</name>
    <dbReference type="NCBI Taxonomy" id="1464854"/>
    <lineage>
        <taxon>Eukaryota</taxon>
        <taxon>Metazoa</taxon>
        <taxon>Ecdysozoa</taxon>
        <taxon>Arthropoda</taxon>
        <taxon>Hexapoda</taxon>
        <taxon>Insecta</taxon>
        <taxon>Pterygota</taxon>
        <taxon>Neoptera</taxon>
        <taxon>Paraneoptera</taxon>
        <taxon>Hemiptera</taxon>
        <taxon>Auchenorrhyncha</taxon>
        <taxon>Membracoidea</taxon>
        <taxon>Cicadellidae</taxon>
        <taxon>Cicadellinae</taxon>
        <taxon>Proconiini</taxon>
        <taxon>Cuerna</taxon>
    </lineage>
</organism>
<sequence>SQPDRVIIADVTLPYENGTSLSAAALKKATTYQPLLPTVQREFQATTGEVIPVVVGARGALPQATITGLKRLGITERRTLLDYTLTALRTTIDICRGHLDYG</sequence>